<gene>
    <name evidence="1" type="ORF">Anas_08241</name>
</gene>
<evidence type="ECO:0000313" key="2">
    <source>
        <dbReference type="Proteomes" id="UP000326759"/>
    </source>
</evidence>
<evidence type="ECO:0000313" key="1">
    <source>
        <dbReference type="EMBL" id="KAB7504581.1"/>
    </source>
</evidence>
<feature type="non-terminal residue" evidence="1">
    <location>
        <position position="84"/>
    </location>
</feature>
<comment type="caution">
    <text evidence="1">The sequence shown here is derived from an EMBL/GenBank/DDBJ whole genome shotgun (WGS) entry which is preliminary data.</text>
</comment>
<accession>A0A5N5TDF0</accession>
<reference evidence="1 2" key="1">
    <citation type="journal article" date="2019" name="PLoS Biol.">
        <title>Sex chromosomes control vertical transmission of feminizing Wolbachia symbionts in an isopod.</title>
        <authorList>
            <person name="Becking T."/>
            <person name="Chebbi M.A."/>
            <person name="Giraud I."/>
            <person name="Moumen B."/>
            <person name="Laverre T."/>
            <person name="Caubet Y."/>
            <person name="Peccoud J."/>
            <person name="Gilbert C."/>
            <person name="Cordaux R."/>
        </authorList>
    </citation>
    <scope>NUCLEOTIDE SEQUENCE [LARGE SCALE GENOMIC DNA]</scope>
    <source>
        <strain evidence="1">ANa2</strain>
        <tissue evidence="1">Whole body excluding digestive tract and cuticle</tissue>
    </source>
</reference>
<dbReference type="AlphaFoldDB" id="A0A5N5TDF0"/>
<dbReference type="OrthoDB" id="6283463at2759"/>
<dbReference type="EMBL" id="SEYY01002819">
    <property type="protein sequence ID" value="KAB7504581.1"/>
    <property type="molecule type" value="Genomic_DNA"/>
</dbReference>
<proteinExistence type="predicted"/>
<name>A0A5N5TDF0_9CRUS</name>
<sequence>MPHNNPERERVDGGETVFIDPSSLTELPSQIMQQDLETLVGLNIHSSDLESLQVSSDGHVVDTSGMLISDGVSVGNIVEVAEET</sequence>
<dbReference type="Proteomes" id="UP000326759">
    <property type="component" value="Unassembled WGS sequence"/>
</dbReference>
<protein>
    <submittedName>
        <fullName evidence="1">Uncharacterized protein</fullName>
    </submittedName>
</protein>
<keyword evidence="2" id="KW-1185">Reference proteome</keyword>
<organism evidence="1 2">
    <name type="scientific">Armadillidium nasatum</name>
    <dbReference type="NCBI Taxonomy" id="96803"/>
    <lineage>
        <taxon>Eukaryota</taxon>
        <taxon>Metazoa</taxon>
        <taxon>Ecdysozoa</taxon>
        <taxon>Arthropoda</taxon>
        <taxon>Crustacea</taxon>
        <taxon>Multicrustacea</taxon>
        <taxon>Malacostraca</taxon>
        <taxon>Eumalacostraca</taxon>
        <taxon>Peracarida</taxon>
        <taxon>Isopoda</taxon>
        <taxon>Oniscidea</taxon>
        <taxon>Crinocheta</taxon>
        <taxon>Armadillidiidae</taxon>
        <taxon>Armadillidium</taxon>
    </lineage>
</organism>